<sequence length="542" mass="61459">MNTTSIRSKKVPPRATRMMEGLRDTGYDFNTAMADIIDNSIAANANIIDIHIKMDMVGEVSIYIADNGDGMNEAALEEAMTYGSTERPNPKSLGKFGLGLKTASTAFCRCLSVSSKAGKEEPIVKARWDLDFIVNVAKDWELLYPDVEPFELELFDKVADNNSGTVVTWEKIDRLIRDYADKTGSNARRALEKVEKQLHEHIALVFGRFLDEAFTEAPNVKININEVPVVAWDPFLKNNSLTILAAKQAVPVEFDEGVKSSFNINAYVIPRREEFATDEEYQDAKINNDLQGFYVYRENRLIHYGGWMGMFTKDPHYSLIRVEFSFDYTLDDAFNVDIKKSRIMLRGELYNWLKEKFLGAPRRVANERYRKGINNSVSKKAKNGAHDASNKNIGSQEQNVQVTKTKVTNAATGEVELQNKGGRFTIKLPLLDSAKDGEFYVTAVDSIDDGMLWEPAIIDYEHHAIKINTKHPYYHKVYMPNINSSVTIQGMDSLLWALGEAELNNMSDKTEQVFKDLRYEVSRILRRLVDDLPEPEIADEQA</sequence>
<evidence type="ECO:0000313" key="3">
    <source>
        <dbReference type="Proteomes" id="UP000266482"/>
    </source>
</evidence>
<reference evidence="2 3" key="1">
    <citation type="submission" date="2018-09" db="EMBL/GenBank/DDBJ databases">
        <title>Paenibacillus aracenensis nov. sp. isolated from a cave in southern Spain.</title>
        <authorList>
            <person name="Jurado V."/>
            <person name="Gutierrez-Patricio S."/>
            <person name="Gonzalez-Pimentel J.L."/>
            <person name="Miller A.Z."/>
            <person name="Laiz L."/>
            <person name="Saiz-Jimenez C."/>
        </authorList>
    </citation>
    <scope>NUCLEOTIDE SEQUENCE [LARGE SCALE GENOMIC DNA]</scope>
    <source>
        <strain evidence="2 3">DSM 22867</strain>
    </source>
</reference>
<keyword evidence="3" id="KW-1185">Reference proteome</keyword>
<keyword evidence="2" id="KW-0547">Nucleotide-binding</keyword>
<keyword evidence="2" id="KW-0067">ATP-binding</keyword>
<dbReference type="Proteomes" id="UP000266482">
    <property type="component" value="Unassembled WGS sequence"/>
</dbReference>
<dbReference type="Pfam" id="PF13589">
    <property type="entry name" value="HATPase_c_3"/>
    <property type="match status" value="1"/>
</dbReference>
<dbReference type="GO" id="GO:0005524">
    <property type="term" value="F:ATP binding"/>
    <property type="evidence" value="ECO:0007669"/>
    <property type="project" value="UniProtKB-KW"/>
</dbReference>
<dbReference type="Gene3D" id="3.30.565.10">
    <property type="entry name" value="Histidine kinase-like ATPase, C-terminal domain"/>
    <property type="match status" value="1"/>
</dbReference>
<feature type="region of interest" description="Disordered" evidence="1">
    <location>
        <begin position="379"/>
        <end position="400"/>
    </location>
</feature>
<dbReference type="AlphaFoldDB" id="A0A3A1VHZ1"/>
<protein>
    <submittedName>
        <fullName evidence="2">ATP-binding protein</fullName>
    </submittedName>
</protein>
<evidence type="ECO:0000313" key="2">
    <source>
        <dbReference type="EMBL" id="RIX60107.1"/>
    </source>
</evidence>
<comment type="caution">
    <text evidence="2">The sequence shown here is derived from an EMBL/GenBank/DDBJ whole genome shotgun (WGS) entry which is preliminary data.</text>
</comment>
<gene>
    <name evidence="2" type="ORF">D3P08_00505</name>
</gene>
<dbReference type="OrthoDB" id="9813438at2"/>
<evidence type="ECO:0000256" key="1">
    <source>
        <dbReference type="SAM" id="MobiDB-lite"/>
    </source>
</evidence>
<dbReference type="EMBL" id="QXQA01000001">
    <property type="protein sequence ID" value="RIX60107.1"/>
    <property type="molecule type" value="Genomic_DNA"/>
</dbReference>
<name>A0A3A1VHZ1_9BACL</name>
<dbReference type="SUPFAM" id="SSF55874">
    <property type="entry name" value="ATPase domain of HSP90 chaperone/DNA topoisomerase II/histidine kinase"/>
    <property type="match status" value="1"/>
</dbReference>
<dbReference type="RefSeq" id="WP_119597482.1">
    <property type="nucleotide sequence ID" value="NZ_QXQA01000001.1"/>
</dbReference>
<feature type="compositionally biased region" description="Polar residues" evidence="1">
    <location>
        <begin position="390"/>
        <end position="400"/>
    </location>
</feature>
<proteinExistence type="predicted"/>
<dbReference type="InterPro" id="IPR036890">
    <property type="entry name" value="HATPase_C_sf"/>
</dbReference>
<organism evidence="2 3">
    <name type="scientific">Paenibacillus nanensis</name>
    <dbReference type="NCBI Taxonomy" id="393251"/>
    <lineage>
        <taxon>Bacteria</taxon>
        <taxon>Bacillati</taxon>
        <taxon>Bacillota</taxon>
        <taxon>Bacilli</taxon>
        <taxon>Bacillales</taxon>
        <taxon>Paenibacillaceae</taxon>
        <taxon>Paenibacillus</taxon>
    </lineage>
</organism>
<accession>A0A3A1VHZ1</accession>